<evidence type="ECO:0000313" key="2">
    <source>
        <dbReference type="EMBL" id="WOL08822.1"/>
    </source>
</evidence>
<proteinExistence type="predicted"/>
<dbReference type="AlphaFoldDB" id="A0AAQ3KMM6"/>
<accession>A0AAQ3KMM6</accession>
<name>A0AAQ3KMM6_9LILI</name>
<keyword evidence="2" id="KW-0378">Hydrolase</keyword>
<dbReference type="Proteomes" id="UP001327560">
    <property type="component" value="Chromosome 5"/>
</dbReference>
<evidence type="ECO:0000256" key="1">
    <source>
        <dbReference type="SAM" id="MobiDB-lite"/>
    </source>
</evidence>
<dbReference type="EMBL" id="CP136894">
    <property type="protein sequence ID" value="WOL08822.1"/>
    <property type="molecule type" value="Genomic_DNA"/>
</dbReference>
<organism evidence="2 3">
    <name type="scientific">Canna indica</name>
    <name type="common">Indian-shot</name>
    <dbReference type="NCBI Taxonomy" id="4628"/>
    <lineage>
        <taxon>Eukaryota</taxon>
        <taxon>Viridiplantae</taxon>
        <taxon>Streptophyta</taxon>
        <taxon>Embryophyta</taxon>
        <taxon>Tracheophyta</taxon>
        <taxon>Spermatophyta</taxon>
        <taxon>Magnoliopsida</taxon>
        <taxon>Liliopsida</taxon>
        <taxon>Zingiberales</taxon>
        <taxon>Cannaceae</taxon>
        <taxon>Canna</taxon>
    </lineage>
</organism>
<feature type="region of interest" description="Disordered" evidence="1">
    <location>
        <begin position="139"/>
        <end position="173"/>
    </location>
</feature>
<protein>
    <submittedName>
        <fullName evidence="2">Ubiquitin carboxyl-terminal hydrolase</fullName>
    </submittedName>
</protein>
<reference evidence="2 3" key="1">
    <citation type="submission" date="2023-10" db="EMBL/GenBank/DDBJ databases">
        <title>Chromosome-scale genome assembly provides insights into flower coloration mechanisms of Canna indica.</title>
        <authorList>
            <person name="Li C."/>
        </authorList>
    </citation>
    <scope>NUCLEOTIDE SEQUENCE [LARGE SCALE GENOMIC DNA]</scope>
    <source>
        <tissue evidence="2">Flower</tissue>
    </source>
</reference>
<dbReference type="GO" id="GO:0016787">
    <property type="term" value="F:hydrolase activity"/>
    <property type="evidence" value="ECO:0007669"/>
    <property type="project" value="UniProtKB-KW"/>
</dbReference>
<sequence length="198" mass="22654">MVLNKLLDYQQSIMILSIKRYTDQNKRIYIWQQSKTKFDSRYRGRKRLIHPPLRNPRMMGLFGALELIEPLIEQVDAEEETGDREEEPVEEEGGGNEEGIALALHDRLLMPHVLGWGAGVLLFAGRPSFVLPVDIGEEEEAEGHDGEKRLQDAPDDSDKPATEAVDAWEGQEEQHDCLRRRRVAQHHPFQCHIGDAKP</sequence>
<keyword evidence="3" id="KW-1185">Reference proteome</keyword>
<gene>
    <name evidence="2" type="ORF">Cni_G17575</name>
</gene>
<feature type="region of interest" description="Disordered" evidence="1">
    <location>
        <begin position="76"/>
        <end position="95"/>
    </location>
</feature>
<feature type="compositionally biased region" description="Basic and acidic residues" evidence="1">
    <location>
        <begin position="143"/>
        <end position="161"/>
    </location>
</feature>
<evidence type="ECO:0000313" key="3">
    <source>
        <dbReference type="Proteomes" id="UP001327560"/>
    </source>
</evidence>